<organism evidence="3 4">
    <name type="scientific">Formicincola oecophyllae</name>
    <dbReference type="NCBI Taxonomy" id="2558361"/>
    <lineage>
        <taxon>Bacteria</taxon>
        <taxon>Pseudomonadati</taxon>
        <taxon>Pseudomonadota</taxon>
        <taxon>Alphaproteobacteria</taxon>
        <taxon>Acetobacterales</taxon>
        <taxon>Acetobacteraceae</taxon>
        <taxon>Formicincola</taxon>
    </lineage>
</organism>
<keyword evidence="2" id="KW-1133">Transmembrane helix</keyword>
<dbReference type="Proteomes" id="UP000318709">
    <property type="component" value="Chromosome"/>
</dbReference>
<dbReference type="AlphaFoldDB" id="A0A4Y6U8P2"/>
<gene>
    <name evidence="3" type="ORF">E3E12_04415</name>
</gene>
<keyword evidence="2" id="KW-0472">Membrane</keyword>
<feature type="transmembrane region" description="Helical" evidence="2">
    <location>
        <begin position="79"/>
        <end position="99"/>
    </location>
</feature>
<reference evidence="3 4" key="1">
    <citation type="submission" date="2019-03" db="EMBL/GenBank/DDBJ databases">
        <title>The complete genome sequence of Swingsia_sp. F3b2 LMG30590(T).</title>
        <authorList>
            <person name="Chua K.-O."/>
            <person name="Chan K.-G."/>
            <person name="See-Too W.-S."/>
        </authorList>
    </citation>
    <scope>NUCLEOTIDE SEQUENCE [LARGE SCALE GENOMIC DNA]</scope>
    <source>
        <strain evidence="3 4">F3b2</strain>
    </source>
</reference>
<feature type="transmembrane region" description="Helical" evidence="2">
    <location>
        <begin position="150"/>
        <end position="173"/>
    </location>
</feature>
<accession>A0A4Y6U8P2</accession>
<dbReference type="SUPFAM" id="SSF81321">
    <property type="entry name" value="Family A G protein-coupled receptor-like"/>
    <property type="match status" value="1"/>
</dbReference>
<dbReference type="EMBL" id="CP038231">
    <property type="protein sequence ID" value="QDH13564.1"/>
    <property type="molecule type" value="Genomic_DNA"/>
</dbReference>
<name>A0A4Y6U8P2_9PROT</name>
<evidence type="ECO:0000313" key="3">
    <source>
        <dbReference type="EMBL" id="QDH13564.1"/>
    </source>
</evidence>
<feature type="transmembrane region" description="Helical" evidence="2">
    <location>
        <begin position="111"/>
        <end position="130"/>
    </location>
</feature>
<feature type="region of interest" description="Disordered" evidence="1">
    <location>
        <begin position="1"/>
        <end position="28"/>
    </location>
</feature>
<protein>
    <submittedName>
        <fullName evidence="3">Uncharacterized protein</fullName>
    </submittedName>
</protein>
<dbReference type="Gene3D" id="1.20.1070.10">
    <property type="entry name" value="Rhodopsin 7-helix transmembrane proteins"/>
    <property type="match status" value="1"/>
</dbReference>
<keyword evidence="4" id="KW-1185">Reference proteome</keyword>
<evidence type="ECO:0000256" key="2">
    <source>
        <dbReference type="SAM" id="Phobius"/>
    </source>
</evidence>
<feature type="transmembrane region" description="Helical" evidence="2">
    <location>
        <begin position="37"/>
        <end position="59"/>
    </location>
</feature>
<evidence type="ECO:0000256" key="1">
    <source>
        <dbReference type="SAM" id="MobiDB-lite"/>
    </source>
</evidence>
<sequence>MSYKQTVTKRETMTQPHPTPTKPRKHRRIRRRRRGKVLFCTAMVLACLLWCAMGLVTLFDLTFNGVPQFVSARPLLATFMVGALLTNSITYIIIVRTLLRSIKQPELYSGRKAAVMLVVALLYGLSALPGERILGLTTLYLLNAGPFDTTIYVGNCLFALAFMAIMVSPALLLGRLFREIFRRPPTPRVQRFKPLSKRIPRRA</sequence>
<dbReference type="RefSeq" id="WP_141443272.1">
    <property type="nucleotide sequence ID" value="NZ_CP038231.1"/>
</dbReference>
<proteinExistence type="predicted"/>
<keyword evidence="2" id="KW-0812">Transmembrane</keyword>
<evidence type="ECO:0000313" key="4">
    <source>
        <dbReference type="Proteomes" id="UP000318709"/>
    </source>
</evidence>
<dbReference type="KEGG" id="swf:E3E12_04415"/>